<evidence type="ECO:0000313" key="1">
    <source>
        <dbReference type="EMBL" id="EUJ27343.1"/>
    </source>
</evidence>
<proteinExistence type="predicted"/>
<reference evidence="1 2" key="1">
    <citation type="journal article" date="2014" name="Int. J. Syst. Evol. Microbiol.">
        <title>Listeria floridensis sp. nov., Listeria aquatica sp. nov., Listeria cornellensis sp. nov., Listeria riparia sp. nov. and Listeria grandensis sp. nov., from agricultural and natural environments.</title>
        <authorList>
            <person name="den Bakker H.C."/>
            <person name="Warchocki S."/>
            <person name="Wright E.M."/>
            <person name="Allred A.F."/>
            <person name="Ahlstrom C."/>
            <person name="Manuel C.S."/>
            <person name="Stasiewicz M.J."/>
            <person name="Burrell A."/>
            <person name="Roof S."/>
            <person name="Strawn L."/>
            <person name="Fortes E.D."/>
            <person name="Nightingale K.K."/>
            <person name="Kephart D."/>
            <person name="Wiedmann M."/>
        </authorList>
    </citation>
    <scope>NUCLEOTIDE SEQUENCE [LARGE SCALE GENOMIC DNA]</scope>
    <source>
        <strain evidence="2">FSL F6-969</strain>
    </source>
</reference>
<keyword evidence="2" id="KW-1185">Reference proteome</keyword>
<organism evidence="1 2">
    <name type="scientific">Listeria cornellensis FSL F6-0969</name>
    <dbReference type="NCBI Taxonomy" id="1265820"/>
    <lineage>
        <taxon>Bacteria</taxon>
        <taxon>Bacillati</taxon>
        <taxon>Bacillota</taxon>
        <taxon>Bacilli</taxon>
        <taxon>Bacillales</taxon>
        <taxon>Listeriaceae</taxon>
        <taxon>Listeria</taxon>
    </lineage>
</organism>
<protein>
    <submittedName>
        <fullName evidence="1">Uncharacterized protein</fullName>
    </submittedName>
</protein>
<sequence>MTQNEKDREWLDYVDEEIRKKRTIDRGFFYFSKYGNWQTDYSQSGRMRMLCISLTLRKTECETNLQKKRYSNALAASIGGRSYTCKRRKRHLDSS</sequence>
<comment type="caution">
    <text evidence="1">The sequence shown here is derived from an EMBL/GenBank/DDBJ whole genome shotgun (WGS) entry which is preliminary data.</text>
</comment>
<dbReference type="STRING" id="1265820.PCORN_13477"/>
<dbReference type="EMBL" id="AODE01000026">
    <property type="protein sequence ID" value="EUJ27343.1"/>
    <property type="molecule type" value="Genomic_DNA"/>
</dbReference>
<evidence type="ECO:0000313" key="2">
    <source>
        <dbReference type="Proteomes" id="UP000019254"/>
    </source>
</evidence>
<dbReference type="Proteomes" id="UP000019254">
    <property type="component" value="Unassembled WGS sequence"/>
</dbReference>
<name>W7C3W2_9LIST</name>
<dbReference type="AlphaFoldDB" id="W7C3W2"/>
<accession>W7C3W2</accession>
<gene>
    <name evidence="1" type="ORF">PCORN_13477</name>
</gene>